<reference evidence="1 2" key="1">
    <citation type="submission" date="2019-01" db="EMBL/GenBank/DDBJ databases">
        <title>Draft genome sequences of the type strains of six Macrococcus species.</title>
        <authorList>
            <person name="Mazhar S."/>
            <person name="Altermann E."/>
            <person name="Hill C."/>
            <person name="Mcauliffe O."/>
        </authorList>
    </citation>
    <scope>NUCLEOTIDE SEQUENCE [LARGE SCALE GENOMIC DNA]</scope>
    <source>
        <strain evidence="1 2">CCM4809</strain>
    </source>
</reference>
<name>A0A4R6BHV8_9STAP</name>
<evidence type="ECO:0000313" key="1">
    <source>
        <dbReference type="EMBL" id="TDM01180.1"/>
    </source>
</evidence>
<sequence>MHMNIQQGGIFELINVEEPTTFTSSVEANELNVRESATIEGRLNAPYITNSGVLSIHSTLETQELVNDKKGRLFVEENVIGSKVSNEGLIELKKDLKAEHIESSGEIISSGRIEGQTLSFEGSFKVKDIRAERLDFILTDDCEASSITANDIKVDAKRQALIFKDNDHLLKVDHIDGGTIYLENVIAELVRGDEVTIGPNCTIKILEYTKDYKLDNRSDVLELGKITRD</sequence>
<gene>
    <name evidence="1" type="ORF">ERX37_09875</name>
</gene>
<evidence type="ECO:0008006" key="3">
    <source>
        <dbReference type="Google" id="ProtNLM"/>
    </source>
</evidence>
<dbReference type="RefSeq" id="WP_208001688.1">
    <property type="nucleotide sequence ID" value="NZ_SCWE01000005.1"/>
</dbReference>
<comment type="caution">
    <text evidence="1">The sequence shown here is derived from an EMBL/GenBank/DDBJ whole genome shotgun (WGS) entry which is preliminary data.</text>
</comment>
<dbReference type="EMBL" id="SCWE01000005">
    <property type="protein sequence ID" value="TDM01180.1"/>
    <property type="molecule type" value="Genomic_DNA"/>
</dbReference>
<evidence type="ECO:0000313" key="2">
    <source>
        <dbReference type="Proteomes" id="UP000295328"/>
    </source>
</evidence>
<protein>
    <recommendedName>
        <fullName evidence="3">Polymer-forming cytoskeletal protein</fullName>
    </recommendedName>
</protein>
<dbReference type="Proteomes" id="UP000295328">
    <property type="component" value="Unassembled WGS sequence"/>
</dbReference>
<proteinExistence type="predicted"/>
<keyword evidence="2" id="KW-1185">Reference proteome</keyword>
<organism evidence="1 2">
    <name type="scientific">Macrococcus hajekii</name>
    <dbReference type="NCBI Taxonomy" id="198482"/>
    <lineage>
        <taxon>Bacteria</taxon>
        <taxon>Bacillati</taxon>
        <taxon>Bacillota</taxon>
        <taxon>Bacilli</taxon>
        <taxon>Bacillales</taxon>
        <taxon>Staphylococcaceae</taxon>
        <taxon>Macrococcus</taxon>
    </lineage>
</organism>
<accession>A0A4R6BHV8</accession>
<dbReference type="AlphaFoldDB" id="A0A4R6BHV8"/>